<evidence type="ECO:0000259" key="2">
    <source>
        <dbReference type="Pfam" id="PF01841"/>
    </source>
</evidence>
<organism evidence="3 4">
    <name type="scientific">Nocardia brasiliensis</name>
    <dbReference type="NCBI Taxonomy" id="37326"/>
    <lineage>
        <taxon>Bacteria</taxon>
        <taxon>Bacillati</taxon>
        <taxon>Actinomycetota</taxon>
        <taxon>Actinomycetes</taxon>
        <taxon>Mycobacteriales</taxon>
        <taxon>Nocardiaceae</taxon>
        <taxon>Nocardia</taxon>
    </lineage>
</organism>
<dbReference type="EMBL" id="CP046171">
    <property type="protein sequence ID" value="QIS06949.1"/>
    <property type="molecule type" value="Genomic_DNA"/>
</dbReference>
<evidence type="ECO:0000313" key="4">
    <source>
        <dbReference type="Proteomes" id="UP000501705"/>
    </source>
</evidence>
<evidence type="ECO:0000256" key="1">
    <source>
        <dbReference type="SAM" id="MobiDB-lite"/>
    </source>
</evidence>
<dbReference type="Gene3D" id="3.10.620.30">
    <property type="match status" value="1"/>
</dbReference>
<gene>
    <name evidence="3" type="ORF">F5X71_35700</name>
</gene>
<dbReference type="SUPFAM" id="SSF54001">
    <property type="entry name" value="Cysteine proteinases"/>
    <property type="match status" value="1"/>
</dbReference>
<dbReference type="InterPro" id="IPR038765">
    <property type="entry name" value="Papain-like_cys_pep_sf"/>
</dbReference>
<evidence type="ECO:0000313" key="3">
    <source>
        <dbReference type="EMBL" id="QIS06949.1"/>
    </source>
</evidence>
<dbReference type="InterPro" id="IPR002931">
    <property type="entry name" value="Transglutaminase-like"/>
</dbReference>
<protein>
    <submittedName>
        <fullName evidence="3">Transglutaminase</fullName>
    </submittedName>
</protein>
<dbReference type="Proteomes" id="UP000501705">
    <property type="component" value="Chromosome"/>
</dbReference>
<feature type="region of interest" description="Disordered" evidence="1">
    <location>
        <begin position="273"/>
        <end position="292"/>
    </location>
</feature>
<feature type="domain" description="Transglutaminase-like" evidence="2">
    <location>
        <begin position="93"/>
        <end position="149"/>
    </location>
</feature>
<name>A0A6G9Y161_NOCBR</name>
<dbReference type="RefSeq" id="WP_167465958.1">
    <property type="nucleotide sequence ID" value="NZ_CP046171.1"/>
</dbReference>
<reference evidence="3 4" key="1">
    <citation type="journal article" date="2019" name="ACS Chem. Biol.">
        <title>Identification and Mobilization of a Cryptic Antibiotic Biosynthesis Gene Locus from a Human-Pathogenic Nocardia Isolate.</title>
        <authorList>
            <person name="Herisse M."/>
            <person name="Ishida K."/>
            <person name="Porter J.L."/>
            <person name="Howden B."/>
            <person name="Hertweck C."/>
            <person name="Stinear T.P."/>
            <person name="Pidot S.J."/>
        </authorList>
    </citation>
    <scope>NUCLEOTIDE SEQUENCE [LARGE SCALE GENOMIC DNA]</scope>
    <source>
        <strain evidence="3 4">AUSMDU00024985</strain>
    </source>
</reference>
<accession>A0A6G9Y161</accession>
<sequence>MAAVIDYTVAGPMTSLHSVDPTALEQIPTDIVDICRLAPSLVVQPHDAQTLGLSAERFSENQIRPAAELVDALLALNPAPLTIRREPGQRVIGTCRHFAVISCALLRYRGIESRVRCGFATYFQQGQGLDHWITEYWHDAERRWVRIDAEILDQSILAHPENLRNGEFLSGAEAWIAFREGSIDAATFGVHGTANWGPAEIRGNAIKDLAALNKVEMLPWDEWGRMTASYNGETGPDYDELLDTIAATCTGDDLAAIAELYAHDELRVPPELISSRHVPGQEPAPAEEMPSN</sequence>
<dbReference type="AlphaFoldDB" id="A0A6G9Y161"/>
<proteinExistence type="predicted"/>
<dbReference type="Pfam" id="PF01841">
    <property type="entry name" value="Transglut_core"/>
    <property type="match status" value="1"/>
</dbReference>